<evidence type="ECO:0000313" key="6">
    <source>
        <dbReference type="Proteomes" id="UP001474421"/>
    </source>
</evidence>
<keyword evidence="3" id="KW-1015">Disulfide bond</keyword>
<dbReference type="SUPFAM" id="SSF57302">
    <property type="entry name" value="Snake toxin-like"/>
    <property type="match status" value="1"/>
</dbReference>
<dbReference type="AlphaFoldDB" id="A0AAW1BLY0"/>
<evidence type="ECO:0000256" key="2">
    <source>
        <dbReference type="ARBA" id="ARBA00022525"/>
    </source>
</evidence>
<dbReference type="Proteomes" id="UP001474421">
    <property type="component" value="Unassembled WGS sequence"/>
</dbReference>
<comment type="subcellular location">
    <subcellularLocation>
        <location evidence="1">Secreted</location>
    </subcellularLocation>
</comment>
<keyword evidence="2" id="KW-0964">Secreted</keyword>
<dbReference type="InterPro" id="IPR003571">
    <property type="entry name" value="Snake_3FTx"/>
</dbReference>
<evidence type="ECO:0000256" key="3">
    <source>
        <dbReference type="ARBA" id="ARBA00023157"/>
    </source>
</evidence>
<evidence type="ECO:0000313" key="5">
    <source>
        <dbReference type="EMBL" id="KAK9402876.1"/>
    </source>
</evidence>
<dbReference type="Gene3D" id="2.10.60.10">
    <property type="entry name" value="CD59"/>
    <property type="match status" value="1"/>
</dbReference>
<protein>
    <submittedName>
        <fullName evidence="5">VENOM COMPONENT: three-fingered toxin-02</fullName>
    </submittedName>
</protein>
<feature type="chain" id="PRO_5043878253" evidence="4">
    <location>
        <begin position="22"/>
        <end position="86"/>
    </location>
</feature>
<accession>A0AAW1BLY0</accession>
<dbReference type="EMBL" id="JAOTOJ010000003">
    <property type="protein sequence ID" value="KAK9402876.1"/>
    <property type="molecule type" value="Genomic_DNA"/>
</dbReference>
<sequence>MKTLLLTLMVVAFMYLDSGYTLRCRSCIGLGCDDVKNCAEGQKYCYLRVDYSDIPNLRITRGCAAMCRTTWDANEYIFCCITDECN</sequence>
<proteinExistence type="predicted"/>
<dbReference type="GO" id="GO:0090729">
    <property type="term" value="F:toxin activity"/>
    <property type="evidence" value="ECO:0007669"/>
    <property type="project" value="InterPro"/>
</dbReference>
<dbReference type="Pfam" id="PF21947">
    <property type="entry name" value="Toxin_cobra-type"/>
    <property type="match status" value="1"/>
</dbReference>
<organism evidence="5 6">
    <name type="scientific">Crotalus adamanteus</name>
    <name type="common">Eastern diamondback rattlesnake</name>
    <dbReference type="NCBI Taxonomy" id="8729"/>
    <lineage>
        <taxon>Eukaryota</taxon>
        <taxon>Metazoa</taxon>
        <taxon>Chordata</taxon>
        <taxon>Craniata</taxon>
        <taxon>Vertebrata</taxon>
        <taxon>Euteleostomi</taxon>
        <taxon>Lepidosauria</taxon>
        <taxon>Squamata</taxon>
        <taxon>Bifurcata</taxon>
        <taxon>Unidentata</taxon>
        <taxon>Episquamata</taxon>
        <taxon>Toxicofera</taxon>
        <taxon>Serpentes</taxon>
        <taxon>Colubroidea</taxon>
        <taxon>Viperidae</taxon>
        <taxon>Crotalinae</taxon>
        <taxon>Crotalus</taxon>
    </lineage>
</organism>
<feature type="signal peptide" evidence="4">
    <location>
        <begin position="1"/>
        <end position="21"/>
    </location>
</feature>
<comment type="caution">
    <text evidence="5">The sequence shown here is derived from an EMBL/GenBank/DDBJ whole genome shotgun (WGS) entry which is preliminary data.</text>
</comment>
<dbReference type="GO" id="GO:0005576">
    <property type="term" value="C:extracellular region"/>
    <property type="evidence" value="ECO:0007669"/>
    <property type="project" value="UniProtKB-SubCell"/>
</dbReference>
<evidence type="ECO:0000256" key="1">
    <source>
        <dbReference type="ARBA" id="ARBA00004613"/>
    </source>
</evidence>
<dbReference type="CDD" id="cd00206">
    <property type="entry name" value="TFP_snake_toxin"/>
    <property type="match status" value="1"/>
</dbReference>
<keyword evidence="6" id="KW-1185">Reference proteome</keyword>
<name>A0AAW1BLY0_CROAD</name>
<reference evidence="5 6" key="1">
    <citation type="journal article" date="2024" name="Proc. Natl. Acad. Sci. U.S.A.">
        <title>The genetic regulatory architecture and epigenomic basis for age-related changes in rattlesnake venom.</title>
        <authorList>
            <person name="Hogan M.P."/>
            <person name="Holding M.L."/>
            <person name="Nystrom G.S."/>
            <person name="Colston T.J."/>
            <person name="Bartlett D.A."/>
            <person name="Mason A.J."/>
            <person name="Ellsworth S.A."/>
            <person name="Rautsaw R.M."/>
            <person name="Lawrence K.C."/>
            <person name="Strickland J.L."/>
            <person name="He B."/>
            <person name="Fraser P."/>
            <person name="Margres M.J."/>
            <person name="Gilbert D.M."/>
            <person name="Gibbs H.L."/>
            <person name="Parkinson C.L."/>
            <person name="Rokyta D.R."/>
        </authorList>
    </citation>
    <scope>NUCLEOTIDE SEQUENCE [LARGE SCALE GENOMIC DNA]</scope>
    <source>
        <strain evidence="5">DRR0105</strain>
    </source>
</reference>
<dbReference type="InterPro" id="IPR054131">
    <property type="entry name" value="Toxin_cobra-type"/>
</dbReference>
<keyword evidence="4" id="KW-0732">Signal</keyword>
<gene>
    <name evidence="5" type="ORF">NXF25_007703</name>
</gene>
<evidence type="ECO:0000256" key="4">
    <source>
        <dbReference type="SAM" id="SignalP"/>
    </source>
</evidence>
<dbReference type="InterPro" id="IPR045860">
    <property type="entry name" value="Snake_toxin-like_sf"/>
</dbReference>